<dbReference type="InterPro" id="IPR036093">
    <property type="entry name" value="NAC_dom_sf"/>
</dbReference>
<evidence type="ECO:0000256" key="4">
    <source>
        <dbReference type="ARBA" id="ARBA00023242"/>
    </source>
</evidence>
<dbReference type="Proteomes" id="UP000298416">
    <property type="component" value="Unassembled WGS sequence"/>
</dbReference>
<reference evidence="6" key="2">
    <citation type="submission" date="2020-08" db="EMBL/GenBank/DDBJ databases">
        <title>Plant Genome Project.</title>
        <authorList>
            <person name="Zhang R.-G."/>
        </authorList>
    </citation>
    <scope>NUCLEOTIDE SEQUENCE</scope>
    <source>
        <strain evidence="6">Huo1</strain>
        <tissue evidence="6">Leaf</tissue>
    </source>
</reference>
<evidence type="ECO:0000259" key="5">
    <source>
        <dbReference type="PROSITE" id="PS51005"/>
    </source>
</evidence>
<evidence type="ECO:0000256" key="1">
    <source>
        <dbReference type="ARBA" id="ARBA00023015"/>
    </source>
</evidence>
<evidence type="ECO:0000256" key="3">
    <source>
        <dbReference type="ARBA" id="ARBA00023163"/>
    </source>
</evidence>
<keyword evidence="4" id="KW-0539">Nucleus</keyword>
<keyword evidence="3" id="KW-0804">Transcription</keyword>
<dbReference type="PROSITE" id="PS51005">
    <property type="entry name" value="NAC"/>
    <property type="match status" value="1"/>
</dbReference>
<name>A0A8X8YSZ2_SALSN</name>
<organism evidence="6">
    <name type="scientific">Salvia splendens</name>
    <name type="common">Scarlet sage</name>
    <dbReference type="NCBI Taxonomy" id="180675"/>
    <lineage>
        <taxon>Eukaryota</taxon>
        <taxon>Viridiplantae</taxon>
        <taxon>Streptophyta</taxon>
        <taxon>Embryophyta</taxon>
        <taxon>Tracheophyta</taxon>
        <taxon>Spermatophyta</taxon>
        <taxon>Magnoliopsida</taxon>
        <taxon>eudicotyledons</taxon>
        <taxon>Gunneridae</taxon>
        <taxon>Pentapetalae</taxon>
        <taxon>asterids</taxon>
        <taxon>lamiids</taxon>
        <taxon>Lamiales</taxon>
        <taxon>Lamiaceae</taxon>
        <taxon>Nepetoideae</taxon>
        <taxon>Mentheae</taxon>
        <taxon>Salviinae</taxon>
        <taxon>Salvia</taxon>
        <taxon>Salvia subgen. Calosphace</taxon>
        <taxon>core Calosphace</taxon>
    </lineage>
</organism>
<evidence type="ECO:0000256" key="2">
    <source>
        <dbReference type="ARBA" id="ARBA00023125"/>
    </source>
</evidence>
<protein>
    <recommendedName>
        <fullName evidence="5">NAC domain-containing protein</fullName>
    </recommendedName>
</protein>
<dbReference type="PANTHER" id="PTHR31719">
    <property type="entry name" value="NAC TRANSCRIPTION FACTOR 56"/>
    <property type="match status" value="1"/>
</dbReference>
<dbReference type="PANTHER" id="PTHR31719:SF130">
    <property type="entry name" value="NAC DOMAIN-CONTAINING PROTEIN 18"/>
    <property type="match status" value="1"/>
</dbReference>
<dbReference type="GO" id="GO:0003677">
    <property type="term" value="F:DNA binding"/>
    <property type="evidence" value="ECO:0007669"/>
    <property type="project" value="UniProtKB-KW"/>
</dbReference>
<proteinExistence type="predicted"/>
<dbReference type="Pfam" id="PF02365">
    <property type="entry name" value="NAM"/>
    <property type="match status" value="1"/>
</dbReference>
<dbReference type="AlphaFoldDB" id="A0A8X8YSZ2"/>
<accession>A0A8X8YSZ2</accession>
<dbReference type="OrthoDB" id="676820at2759"/>
<dbReference type="SUPFAM" id="SSF101941">
    <property type="entry name" value="NAC domain"/>
    <property type="match status" value="1"/>
</dbReference>
<reference evidence="6" key="1">
    <citation type="submission" date="2018-01" db="EMBL/GenBank/DDBJ databases">
        <authorList>
            <person name="Mao J.F."/>
        </authorList>
    </citation>
    <scope>NUCLEOTIDE SEQUENCE</scope>
    <source>
        <strain evidence="6">Huo1</strain>
        <tissue evidence="6">Leaf</tissue>
    </source>
</reference>
<comment type="caution">
    <text evidence="6">The sequence shown here is derived from an EMBL/GenBank/DDBJ whole genome shotgun (WGS) entry which is preliminary data.</text>
</comment>
<keyword evidence="7" id="KW-1185">Reference proteome</keyword>
<dbReference type="InterPro" id="IPR003441">
    <property type="entry name" value="NAC-dom"/>
</dbReference>
<gene>
    <name evidence="6" type="ORF">SASPL_103363</name>
</gene>
<evidence type="ECO:0000313" key="7">
    <source>
        <dbReference type="Proteomes" id="UP000298416"/>
    </source>
</evidence>
<keyword evidence="1" id="KW-0805">Transcription regulation</keyword>
<evidence type="ECO:0000313" key="6">
    <source>
        <dbReference type="EMBL" id="KAG6438420.1"/>
    </source>
</evidence>
<keyword evidence="2" id="KW-0238">DNA-binding</keyword>
<feature type="domain" description="NAC" evidence="5">
    <location>
        <begin position="6"/>
        <end position="160"/>
    </location>
</feature>
<dbReference type="GO" id="GO:0006355">
    <property type="term" value="P:regulation of DNA-templated transcription"/>
    <property type="evidence" value="ECO:0007669"/>
    <property type="project" value="InterPro"/>
</dbReference>
<dbReference type="EMBL" id="PNBA02000001">
    <property type="protein sequence ID" value="KAG6438420.1"/>
    <property type="molecule type" value="Genomic_DNA"/>
</dbReference>
<dbReference type="Gene3D" id="2.170.150.80">
    <property type="entry name" value="NAC domain"/>
    <property type="match status" value="1"/>
</dbReference>
<sequence>MEIANLPIGFRFNPTDAELLYYLKKKVLSLPLPANVIPELEAFQFNPWDLPEISKQRSDFGEGGLNEKRFFFCKRKKNLMSKCSSCGYWKSSGKEKQIVAGESNHVIGMMKTFVFYQGRNMKTQWIMQEFTIAGHLKTPFLDQRLMMKVGNWVVCRLYQRVMRARNHGAAELGHSIAQTTPFIPMSPWSSSEITDISSSDLDE</sequence>